<dbReference type="Gene3D" id="3.40.50.720">
    <property type="entry name" value="NAD(P)-binding Rossmann-like Domain"/>
    <property type="match status" value="1"/>
</dbReference>
<accession>A0ABW7JPX4</accession>
<dbReference type="SUPFAM" id="SSF51735">
    <property type="entry name" value="NAD(P)-binding Rossmann-fold domains"/>
    <property type="match status" value="1"/>
</dbReference>
<dbReference type="InterPro" id="IPR036291">
    <property type="entry name" value="NAD(P)-bd_dom_sf"/>
</dbReference>
<dbReference type="PANTHER" id="PTHR43355:SF2">
    <property type="entry name" value="FLAVIN REDUCTASE (NADPH)"/>
    <property type="match status" value="1"/>
</dbReference>
<gene>
    <name evidence="2" type="ORF">ACHIPZ_17960</name>
</gene>
<organism evidence="2 3">
    <name type="scientific">Antrihabitans spumae</name>
    <dbReference type="NCBI Taxonomy" id="3373370"/>
    <lineage>
        <taxon>Bacteria</taxon>
        <taxon>Bacillati</taxon>
        <taxon>Actinomycetota</taxon>
        <taxon>Actinomycetes</taxon>
        <taxon>Mycobacteriales</taxon>
        <taxon>Nocardiaceae</taxon>
        <taxon>Antrihabitans</taxon>
    </lineage>
</organism>
<sequence>MKVLVVGATGGSGRAVVAELLERGHAVTAFSRHASGLATETRGDVRTIDGDATDPDAIVDAVPGHDAVVVTLGISENPARVRLLGPAHTAADVRSRGIGNVVAAMQRSGVTRLVVQSTYGVGETASRLALVDRIFFAVLIKQQAADHAAQERIVRASGLDWTIVQPVHLTDSPASEDEFVSAAGEVKSRKVSRNTVGRVVADAATESSYAGRSIAVSALR</sequence>
<dbReference type="EMBL" id="JBIMSO010000059">
    <property type="protein sequence ID" value="MFH5210072.1"/>
    <property type="molecule type" value="Genomic_DNA"/>
</dbReference>
<name>A0ABW7JPX4_9NOCA</name>
<evidence type="ECO:0000259" key="1">
    <source>
        <dbReference type="Pfam" id="PF13460"/>
    </source>
</evidence>
<comment type="caution">
    <text evidence="2">The sequence shown here is derived from an EMBL/GenBank/DDBJ whole genome shotgun (WGS) entry which is preliminary data.</text>
</comment>
<dbReference type="InterPro" id="IPR016040">
    <property type="entry name" value="NAD(P)-bd_dom"/>
</dbReference>
<dbReference type="RefSeq" id="WP_395115747.1">
    <property type="nucleotide sequence ID" value="NZ_JBIMSO010000059.1"/>
</dbReference>
<dbReference type="InterPro" id="IPR051606">
    <property type="entry name" value="Polyketide_Oxido-like"/>
</dbReference>
<dbReference type="Pfam" id="PF13460">
    <property type="entry name" value="NAD_binding_10"/>
    <property type="match status" value="1"/>
</dbReference>
<reference evidence="2 3" key="1">
    <citation type="submission" date="2024-10" db="EMBL/GenBank/DDBJ databases">
        <authorList>
            <person name="Riesco R."/>
        </authorList>
    </citation>
    <scope>NUCLEOTIDE SEQUENCE [LARGE SCALE GENOMIC DNA]</scope>
    <source>
        <strain evidence="2 3">NCIMB 15449</strain>
    </source>
</reference>
<evidence type="ECO:0000313" key="3">
    <source>
        <dbReference type="Proteomes" id="UP001609175"/>
    </source>
</evidence>
<dbReference type="Proteomes" id="UP001609175">
    <property type="component" value="Unassembled WGS sequence"/>
</dbReference>
<protein>
    <submittedName>
        <fullName evidence="2">NAD(P)-dependent oxidoreductase</fullName>
    </submittedName>
</protein>
<evidence type="ECO:0000313" key="2">
    <source>
        <dbReference type="EMBL" id="MFH5210072.1"/>
    </source>
</evidence>
<proteinExistence type="predicted"/>
<feature type="domain" description="NAD(P)-binding" evidence="1">
    <location>
        <begin position="7"/>
        <end position="206"/>
    </location>
</feature>
<dbReference type="PANTHER" id="PTHR43355">
    <property type="entry name" value="FLAVIN REDUCTASE (NADPH)"/>
    <property type="match status" value="1"/>
</dbReference>